<dbReference type="Gene3D" id="3.30.200.20">
    <property type="entry name" value="Phosphorylase Kinase, domain 1"/>
    <property type="match status" value="1"/>
</dbReference>
<feature type="domain" description="Protein kinase" evidence="7">
    <location>
        <begin position="16"/>
        <end position="284"/>
    </location>
</feature>
<evidence type="ECO:0000259" key="7">
    <source>
        <dbReference type="PROSITE" id="PS50011"/>
    </source>
</evidence>
<dbReference type="Proteomes" id="UP000663090">
    <property type="component" value="Chromosome"/>
</dbReference>
<dbReference type="PROSITE" id="PS00107">
    <property type="entry name" value="PROTEIN_KINASE_ATP"/>
    <property type="match status" value="1"/>
</dbReference>
<dbReference type="InterPro" id="IPR017441">
    <property type="entry name" value="Protein_kinase_ATP_BS"/>
</dbReference>
<dbReference type="Pfam" id="PF00069">
    <property type="entry name" value="Pkinase"/>
    <property type="match status" value="1"/>
</dbReference>
<evidence type="ECO:0000256" key="5">
    <source>
        <dbReference type="PROSITE-ProRule" id="PRU10141"/>
    </source>
</evidence>
<dbReference type="InterPro" id="IPR008271">
    <property type="entry name" value="Ser/Thr_kinase_AS"/>
</dbReference>
<evidence type="ECO:0000313" key="8">
    <source>
        <dbReference type="EMBL" id="QSQ16019.1"/>
    </source>
</evidence>
<dbReference type="PANTHER" id="PTHR43289:SF6">
    <property type="entry name" value="SERINE_THREONINE-PROTEIN KINASE NEKL-3"/>
    <property type="match status" value="1"/>
</dbReference>
<dbReference type="PROSITE" id="PS50011">
    <property type="entry name" value="PROTEIN_KINASE_DOM"/>
    <property type="match status" value="1"/>
</dbReference>
<dbReference type="GO" id="GO:0004674">
    <property type="term" value="F:protein serine/threonine kinase activity"/>
    <property type="evidence" value="ECO:0007669"/>
    <property type="project" value="UniProtKB-KW"/>
</dbReference>
<keyword evidence="8" id="KW-0723">Serine/threonine-protein kinase</keyword>
<keyword evidence="6" id="KW-0472">Membrane</keyword>
<dbReference type="RefSeq" id="WP_206717701.1">
    <property type="nucleotide sequence ID" value="NZ_CP071091.1"/>
</dbReference>
<dbReference type="InterPro" id="IPR011009">
    <property type="entry name" value="Kinase-like_dom_sf"/>
</dbReference>
<evidence type="ECO:0000256" key="1">
    <source>
        <dbReference type="ARBA" id="ARBA00022679"/>
    </source>
</evidence>
<dbReference type="Gene3D" id="1.10.510.10">
    <property type="entry name" value="Transferase(Phosphotransferase) domain 1"/>
    <property type="match status" value="1"/>
</dbReference>
<keyword evidence="4 5" id="KW-0067">ATP-binding</keyword>
<keyword evidence="9" id="KW-1185">Reference proteome</keyword>
<sequence length="355" mass="37932">MSRASAVFGTLLGQRYELRQRIGVGAMGLVYEAARVDDGDEVAIKVLQQHLVDDPAILARFKREAHATVGLSDPHLVQVKDFQCNPDEPPFMVMELLRGQTLHLLLKQQGPMPVARAAALAIQTLSALGTAHRAGVIHRDIKPDNLFVTSTEAGETVKVLDFGVARMLNEDDAAAVGAEAGAWVGTPSFMAPEQVRCKPVDARADLYSLGACVFQMVTGRQPIDVADTVALFSAIVERVPPLATELRPDVPEAFSQLLAKALHKNPAERFTSAEEMARALEPWAAPAPAPAPVEVAPELAPEPTSGPFIDITESLAPEPVASPPPAPLRRSSLKKRLWVVGATVVGLGVGVALWL</sequence>
<evidence type="ECO:0000313" key="9">
    <source>
        <dbReference type="Proteomes" id="UP000663090"/>
    </source>
</evidence>
<accession>A0ABX7NB63</accession>
<dbReference type="SMART" id="SM00220">
    <property type="entry name" value="S_TKc"/>
    <property type="match status" value="1"/>
</dbReference>
<proteinExistence type="predicted"/>
<dbReference type="PROSITE" id="PS00108">
    <property type="entry name" value="PROTEIN_KINASE_ST"/>
    <property type="match status" value="1"/>
</dbReference>
<evidence type="ECO:0000256" key="3">
    <source>
        <dbReference type="ARBA" id="ARBA00022777"/>
    </source>
</evidence>
<gene>
    <name evidence="8" type="ORF">JY572_08205</name>
</gene>
<feature type="transmembrane region" description="Helical" evidence="6">
    <location>
        <begin position="337"/>
        <end position="354"/>
    </location>
</feature>
<dbReference type="InterPro" id="IPR000719">
    <property type="entry name" value="Prot_kinase_dom"/>
</dbReference>
<name>A0ABX7NB63_9BACT</name>
<evidence type="ECO:0000256" key="6">
    <source>
        <dbReference type="SAM" id="Phobius"/>
    </source>
</evidence>
<keyword evidence="1" id="KW-0808">Transferase</keyword>
<keyword evidence="3 8" id="KW-0418">Kinase</keyword>
<protein>
    <submittedName>
        <fullName evidence="8">Serine/threonine protein kinase</fullName>
    </submittedName>
</protein>
<feature type="binding site" evidence="5">
    <location>
        <position position="45"/>
    </location>
    <ligand>
        <name>ATP</name>
        <dbReference type="ChEBI" id="CHEBI:30616"/>
    </ligand>
</feature>
<dbReference type="EMBL" id="CP071091">
    <property type="protein sequence ID" value="QSQ16019.1"/>
    <property type="molecule type" value="Genomic_DNA"/>
</dbReference>
<keyword evidence="6" id="KW-1133">Transmembrane helix</keyword>
<dbReference type="PANTHER" id="PTHR43289">
    <property type="entry name" value="MITOGEN-ACTIVATED PROTEIN KINASE KINASE KINASE 20-RELATED"/>
    <property type="match status" value="1"/>
</dbReference>
<dbReference type="SUPFAM" id="SSF56112">
    <property type="entry name" value="Protein kinase-like (PK-like)"/>
    <property type="match status" value="1"/>
</dbReference>
<organism evidence="8 9">
    <name type="scientific">Myxococcus landrumensis</name>
    <dbReference type="NCBI Taxonomy" id="2813577"/>
    <lineage>
        <taxon>Bacteria</taxon>
        <taxon>Pseudomonadati</taxon>
        <taxon>Myxococcota</taxon>
        <taxon>Myxococcia</taxon>
        <taxon>Myxococcales</taxon>
        <taxon>Cystobacterineae</taxon>
        <taxon>Myxococcaceae</taxon>
        <taxon>Myxococcus</taxon>
    </lineage>
</organism>
<keyword evidence="6" id="KW-0812">Transmembrane</keyword>
<dbReference type="CDD" id="cd14014">
    <property type="entry name" value="STKc_PknB_like"/>
    <property type="match status" value="1"/>
</dbReference>
<keyword evidence="2 5" id="KW-0547">Nucleotide-binding</keyword>
<reference evidence="8 9" key="1">
    <citation type="submission" date="2021-02" db="EMBL/GenBank/DDBJ databases">
        <title>De Novo genome assembly of isolated myxobacteria.</title>
        <authorList>
            <person name="Stevens D.C."/>
        </authorList>
    </citation>
    <scope>NUCLEOTIDE SEQUENCE [LARGE SCALE GENOMIC DNA]</scope>
    <source>
        <strain evidence="8 9">SCHIC003</strain>
    </source>
</reference>
<evidence type="ECO:0000256" key="4">
    <source>
        <dbReference type="ARBA" id="ARBA00022840"/>
    </source>
</evidence>
<evidence type="ECO:0000256" key="2">
    <source>
        <dbReference type="ARBA" id="ARBA00022741"/>
    </source>
</evidence>